<gene>
    <name evidence="1" type="ORF">WA026_004047</name>
</gene>
<dbReference type="AlphaFoldDB" id="A0AAW1U8F2"/>
<dbReference type="SUPFAM" id="SSF53335">
    <property type="entry name" value="S-adenosyl-L-methionine-dependent methyltransferases"/>
    <property type="match status" value="1"/>
</dbReference>
<dbReference type="InterPro" id="IPR019410">
    <property type="entry name" value="Methyltransf_16"/>
</dbReference>
<accession>A0AAW1U8F2</accession>
<dbReference type="GO" id="GO:0005829">
    <property type="term" value="C:cytosol"/>
    <property type="evidence" value="ECO:0007669"/>
    <property type="project" value="TreeGrafter"/>
</dbReference>
<dbReference type="Pfam" id="PF10294">
    <property type="entry name" value="Methyltransf_16"/>
    <property type="match status" value="1"/>
</dbReference>
<protein>
    <submittedName>
        <fullName evidence="1">Uncharacterized protein</fullName>
    </submittedName>
</protein>
<evidence type="ECO:0000313" key="1">
    <source>
        <dbReference type="EMBL" id="KAK9879199.1"/>
    </source>
</evidence>
<dbReference type="InterPro" id="IPR029063">
    <property type="entry name" value="SAM-dependent_MTases_sf"/>
</dbReference>
<comment type="caution">
    <text evidence="1">The sequence shown here is derived from an EMBL/GenBank/DDBJ whole genome shotgun (WGS) entry which is preliminary data.</text>
</comment>
<organism evidence="1 2">
    <name type="scientific">Henosepilachna vigintioctopunctata</name>
    <dbReference type="NCBI Taxonomy" id="420089"/>
    <lineage>
        <taxon>Eukaryota</taxon>
        <taxon>Metazoa</taxon>
        <taxon>Ecdysozoa</taxon>
        <taxon>Arthropoda</taxon>
        <taxon>Hexapoda</taxon>
        <taxon>Insecta</taxon>
        <taxon>Pterygota</taxon>
        <taxon>Neoptera</taxon>
        <taxon>Endopterygota</taxon>
        <taxon>Coleoptera</taxon>
        <taxon>Polyphaga</taxon>
        <taxon>Cucujiformia</taxon>
        <taxon>Coccinelloidea</taxon>
        <taxon>Coccinellidae</taxon>
        <taxon>Epilachninae</taxon>
        <taxon>Epilachnini</taxon>
        <taxon>Henosepilachna</taxon>
    </lineage>
</organism>
<keyword evidence="2" id="KW-1185">Reference proteome</keyword>
<sequence>MENGLFLREFEISTISDSVKFHQKIEGDVSCVVWDASLVLAKFLEKRCSENKQYLKGSKVLELGAGLGCVGLTASCLGANVISSDLPECIPLLNLNITSNKDVWFKYGTIKSRAIIWGENHNIEFVPDKIFLADCVYYEMSIQPLIKTLVNLAGPETEVLLSQEMRESEQQQGCWKSFMNQLDQYFMVKYIPLNEQDHEFCSPDILLLQLKKRSNIQEL</sequence>
<reference evidence="1 2" key="1">
    <citation type="submission" date="2023-03" db="EMBL/GenBank/DDBJ databases">
        <title>Genome insight into feeding habits of ladybird beetles.</title>
        <authorList>
            <person name="Li H.-S."/>
            <person name="Huang Y.-H."/>
            <person name="Pang H."/>
        </authorList>
    </citation>
    <scope>NUCLEOTIDE SEQUENCE [LARGE SCALE GENOMIC DNA]</scope>
    <source>
        <strain evidence="1">SYSU_2023b</strain>
        <tissue evidence="1">Whole body</tissue>
    </source>
</reference>
<proteinExistence type="predicted"/>
<evidence type="ECO:0000313" key="2">
    <source>
        <dbReference type="Proteomes" id="UP001431783"/>
    </source>
</evidence>
<dbReference type="GO" id="GO:0032991">
    <property type="term" value="C:protein-containing complex"/>
    <property type="evidence" value="ECO:0007669"/>
    <property type="project" value="TreeGrafter"/>
</dbReference>
<dbReference type="Proteomes" id="UP001431783">
    <property type="component" value="Unassembled WGS sequence"/>
</dbReference>
<dbReference type="EMBL" id="JARQZJ010000061">
    <property type="protein sequence ID" value="KAK9879199.1"/>
    <property type="molecule type" value="Genomic_DNA"/>
</dbReference>
<dbReference type="Gene3D" id="3.40.50.150">
    <property type="entry name" value="Vaccinia Virus protein VP39"/>
    <property type="match status" value="1"/>
</dbReference>
<name>A0AAW1U8F2_9CUCU</name>
<dbReference type="PANTHER" id="PTHR14614">
    <property type="entry name" value="HEPATOCELLULAR CARCINOMA-ASSOCIATED ANTIGEN"/>
    <property type="match status" value="1"/>
</dbReference>
<dbReference type="PANTHER" id="PTHR14614:SF44">
    <property type="entry name" value="PROTEIN N-LYSINE METHYLTRANSFERASE METTL21D"/>
    <property type="match status" value="1"/>
</dbReference>